<evidence type="ECO:0000313" key="1">
    <source>
        <dbReference type="EMBL" id="GAA2038482.1"/>
    </source>
</evidence>
<accession>A0ABN2UJD7</accession>
<comment type="caution">
    <text evidence="1">The sequence shown here is derived from an EMBL/GenBank/DDBJ whole genome shotgun (WGS) entry which is preliminary data.</text>
</comment>
<protein>
    <submittedName>
        <fullName evidence="1">Uncharacterized protein</fullName>
    </submittedName>
</protein>
<gene>
    <name evidence="1" type="ORF">GCM10009839_45080</name>
</gene>
<reference evidence="1 2" key="1">
    <citation type="journal article" date="2019" name="Int. J. Syst. Evol. Microbiol.">
        <title>The Global Catalogue of Microorganisms (GCM) 10K type strain sequencing project: providing services to taxonomists for standard genome sequencing and annotation.</title>
        <authorList>
            <consortium name="The Broad Institute Genomics Platform"/>
            <consortium name="The Broad Institute Genome Sequencing Center for Infectious Disease"/>
            <person name="Wu L."/>
            <person name="Ma J."/>
        </authorList>
    </citation>
    <scope>NUCLEOTIDE SEQUENCE [LARGE SCALE GENOMIC DNA]</scope>
    <source>
        <strain evidence="1 2">JCM 16014</strain>
    </source>
</reference>
<proteinExistence type="predicted"/>
<dbReference type="Proteomes" id="UP001500751">
    <property type="component" value="Unassembled WGS sequence"/>
</dbReference>
<organism evidence="1 2">
    <name type="scientific">Catenulispora yoronensis</name>
    <dbReference type="NCBI Taxonomy" id="450799"/>
    <lineage>
        <taxon>Bacteria</taxon>
        <taxon>Bacillati</taxon>
        <taxon>Actinomycetota</taxon>
        <taxon>Actinomycetes</taxon>
        <taxon>Catenulisporales</taxon>
        <taxon>Catenulisporaceae</taxon>
        <taxon>Catenulispora</taxon>
    </lineage>
</organism>
<name>A0ABN2UJD7_9ACTN</name>
<dbReference type="EMBL" id="BAAAQN010000026">
    <property type="protein sequence ID" value="GAA2038482.1"/>
    <property type="molecule type" value="Genomic_DNA"/>
</dbReference>
<evidence type="ECO:0000313" key="2">
    <source>
        <dbReference type="Proteomes" id="UP001500751"/>
    </source>
</evidence>
<sequence>MAIVLAAAGGGVALAVGAVGYFAFGTTKHASTYKLVLPSQFNGLIPHNGRDDPSTPSGTTAVPNGGTSVHATYYVAFGEPAPKLIVSGGFGGAFGSKDWLKTIWQGLGDSVTLSQKTDEDPGPLGGAMQCALMDEGKGVYTPICVWADNSASVTMLDVGRSSAGTVDLSPSAATARALRTQMEVKE</sequence>
<keyword evidence="2" id="KW-1185">Reference proteome</keyword>